<proteinExistence type="predicted"/>
<gene>
    <name evidence="2" type="ORF">J2W84_004086</name>
</gene>
<evidence type="ECO:0000259" key="1">
    <source>
        <dbReference type="Pfam" id="PF01850"/>
    </source>
</evidence>
<protein>
    <submittedName>
        <fullName evidence="2">Nucleic acid-binding protein</fullName>
    </submittedName>
</protein>
<keyword evidence="3" id="KW-1185">Reference proteome</keyword>
<dbReference type="Pfam" id="PF01850">
    <property type="entry name" value="PIN"/>
    <property type="match status" value="1"/>
</dbReference>
<dbReference type="RefSeq" id="WP_309986828.1">
    <property type="nucleotide sequence ID" value="NZ_JAVDTI010000004.1"/>
</dbReference>
<evidence type="ECO:0000313" key="3">
    <source>
        <dbReference type="Proteomes" id="UP001264980"/>
    </source>
</evidence>
<dbReference type="CDD" id="cd18687">
    <property type="entry name" value="PIN_VapC-like"/>
    <property type="match status" value="1"/>
</dbReference>
<feature type="domain" description="PIN" evidence="1">
    <location>
        <begin position="5"/>
        <end position="106"/>
    </location>
</feature>
<reference evidence="2 3" key="1">
    <citation type="submission" date="2023-07" db="EMBL/GenBank/DDBJ databases">
        <title>Sorghum-associated microbial communities from plants grown in Nebraska, USA.</title>
        <authorList>
            <person name="Schachtman D."/>
        </authorList>
    </citation>
    <scope>NUCLEOTIDE SEQUENCE [LARGE SCALE GENOMIC DNA]</scope>
    <source>
        <strain evidence="2 3">BE57</strain>
    </source>
</reference>
<name>A0ABU1R253_9BACT</name>
<dbReference type="Proteomes" id="UP001264980">
    <property type="component" value="Unassembled WGS sequence"/>
</dbReference>
<sequence length="151" mass="17097">MPPRYYLDTSVFGGVFDAEFEIESLRIFELVISGEIICVLSEITEGELIDAPERVRNLLARVQNNLAEYVPLTQESVLLAETYLNEKVVGPTSRNDCLHIAIATVSEVDFLVSWNFKHIVNAHRIRGYNCINLRLGYKELEIVSPKTVLKA</sequence>
<dbReference type="InterPro" id="IPR029060">
    <property type="entry name" value="PIN-like_dom_sf"/>
</dbReference>
<accession>A0ABU1R253</accession>
<evidence type="ECO:0000313" key="2">
    <source>
        <dbReference type="EMBL" id="MDR6807035.1"/>
    </source>
</evidence>
<dbReference type="SUPFAM" id="SSF88723">
    <property type="entry name" value="PIN domain-like"/>
    <property type="match status" value="1"/>
</dbReference>
<comment type="caution">
    <text evidence="2">The sequence shown here is derived from an EMBL/GenBank/DDBJ whole genome shotgun (WGS) entry which is preliminary data.</text>
</comment>
<dbReference type="InterPro" id="IPR002716">
    <property type="entry name" value="PIN_dom"/>
</dbReference>
<dbReference type="EMBL" id="JAVDTI010000004">
    <property type="protein sequence ID" value="MDR6807035.1"/>
    <property type="molecule type" value="Genomic_DNA"/>
</dbReference>
<organism evidence="2 3">
    <name type="scientific">Dyadobacter fermentans</name>
    <dbReference type="NCBI Taxonomy" id="94254"/>
    <lineage>
        <taxon>Bacteria</taxon>
        <taxon>Pseudomonadati</taxon>
        <taxon>Bacteroidota</taxon>
        <taxon>Cytophagia</taxon>
        <taxon>Cytophagales</taxon>
        <taxon>Spirosomataceae</taxon>
        <taxon>Dyadobacter</taxon>
    </lineage>
</organism>